<dbReference type="PROSITE" id="PS50850">
    <property type="entry name" value="MFS"/>
    <property type="match status" value="1"/>
</dbReference>
<keyword evidence="12" id="KW-1185">Reference proteome</keyword>
<feature type="transmembrane region" description="Helical" evidence="8">
    <location>
        <begin position="173"/>
        <end position="192"/>
    </location>
</feature>
<evidence type="ECO:0000256" key="9">
    <source>
        <dbReference type="SAM" id="MobiDB-lite"/>
    </source>
</evidence>
<evidence type="ECO:0000313" key="12">
    <source>
        <dbReference type="Proteomes" id="UP000219331"/>
    </source>
</evidence>
<dbReference type="AlphaFoldDB" id="A0A285RYY2"/>
<dbReference type="Gene3D" id="1.20.1720.10">
    <property type="entry name" value="Multidrug resistance protein D"/>
    <property type="match status" value="1"/>
</dbReference>
<evidence type="ECO:0000256" key="5">
    <source>
        <dbReference type="ARBA" id="ARBA00022692"/>
    </source>
</evidence>
<feature type="transmembrane region" description="Helical" evidence="8">
    <location>
        <begin position="322"/>
        <end position="342"/>
    </location>
</feature>
<sequence>MSSTASSTVSDAIDGLPPFDPALAPGAPRSQTRRPPPPEGGPIMSEMRTSLLGAALVAIGPITMALYTPAMPVLAEAFGTSQSMIKLTLTAYFAGFALTQLVCGPLTDAFGRRPVTMAFLLLYLASTVVATFAPTIEWMIVARTLQGIGASVGVAVSRAIVRDQFTGQTSARIMNTIAMMLAIGPALAPTIGGVTLELFGWREIFWAMLIYGVVLIIVTQVCFRETNPYIDRANLRPRVLLHNYATLLRDPRYMQPSLLVGFGIGTIYTLASVLPFVLIDHVGLSPSQFGFGMMVQSGSFISGTIVTGFAMRRVDAMRLLPFGMTGMVVAASALLASLTLYPPTFLGVMLPVGLFAFSLAMSLPSVTSAALQGFPRMAGAASALMGFLQFGAGLLGSLIIAALGNPLLGIILVPPAMLFVAVASYLLLGRVNARRSAAVGTG</sequence>
<feature type="domain" description="Major facilitator superfamily (MFS) profile" evidence="10">
    <location>
        <begin position="46"/>
        <end position="432"/>
    </location>
</feature>
<feature type="transmembrane region" description="Helical" evidence="8">
    <location>
        <begin position="383"/>
        <end position="403"/>
    </location>
</feature>
<comment type="similarity">
    <text evidence="2 8">Belongs to the major facilitator superfamily. Bcr/CmlA family.</text>
</comment>
<dbReference type="GO" id="GO:0042910">
    <property type="term" value="F:xenobiotic transmembrane transporter activity"/>
    <property type="evidence" value="ECO:0007669"/>
    <property type="project" value="InterPro"/>
</dbReference>
<keyword evidence="6 8" id="KW-1133">Transmembrane helix</keyword>
<feature type="region of interest" description="Disordered" evidence="9">
    <location>
        <begin position="1"/>
        <end position="44"/>
    </location>
</feature>
<feature type="transmembrane region" description="Helical" evidence="8">
    <location>
        <begin position="204"/>
        <end position="223"/>
    </location>
</feature>
<evidence type="ECO:0000256" key="2">
    <source>
        <dbReference type="ARBA" id="ARBA00006236"/>
    </source>
</evidence>
<organism evidence="11 12">
    <name type="scientific">Stappia indica</name>
    <dbReference type="NCBI Taxonomy" id="538381"/>
    <lineage>
        <taxon>Bacteria</taxon>
        <taxon>Pseudomonadati</taxon>
        <taxon>Pseudomonadota</taxon>
        <taxon>Alphaproteobacteria</taxon>
        <taxon>Hyphomicrobiales</taxon>
        <taxon>Stappiaceae</taxon>
        <taxon>Stappia</taxon>
    </lineage>
</organism>
<keyword evidence="3 8" id="KW-0813">Transport</keyword>
<dbReference type="STRING" id="538381.GCA_001696535_04263"/>
<feature type="transmembrane region" description="Helical" evidence="8">
    <location>
        <begin position="258"/>
        <end position="279"/>
    </location>
</feature>
<dbReference type="NCBIfam" id="TIGR00710">
    <property type="entry name" value="efflux_Bcr_CflA"/>
    <property type="match status" value="1"/>
</dbReference>
<dbReference type="GO" id="GO:1990961">
    <property type="term" value="P:xenobiotic detoxification by transmembrane export across the plasma membrane"/>
    <property type="evidence" value="ECO:0007669"/>
    <property type="project" value="InterPro"/>
</dbReference>
<feature type="transmembrane region" description="Helical" evidence="8">
    <location>
        <begin position="51"/>
        <end position="71"/>
    </location>
</feature>
<evidence type="ECO:0000313" key="11">
    <source>
        <dbReference type="EMBL" id="SOB99677.1"/>
    </source>
</evidence>
<dbReference type="InterPro" id="IPR020846">
    <property type="entry name" value="MFS_dom"/>
</dbReference>
<evidence type="ECO:0000256" key="4">
    <source>
        <dbReference type="ARBA" id="ARBA00022475"/>
    </source>
</evidence>
<proteinExistence type="inferred from homology"/>
<dbReference type="PANTHER" id="PTHR23502:SF132">
    <property type="entry name" value="POLYAMINE TRANSPORTER 2-RELATED"/>
    <property type="match status" value="1"/>
</dbReference>
<dbReference type="InterPro" id="IPR004812">
    <property type="entry name" value="Efflux_drug-R_Bcr/CmlA"/>
</dbReference>
<protein>
    <recommendedName>
        <fullName evidence="8">Bcr/CflA family efflux transporter</fullName>
    </recommendedName>
</protein>
<comment type="subcellular location">
    <subcellularLocation>
        <location evidence="8">Cell inner membrane</location>
        <topology evidence="8">Multi-pass membrane protein</topology>
    </subcellularLocation>
    <subcellularLocation>
        <location evidence="1">Cell membrane</location>
        <topology evidence="1">Multi-pass membrane protein</topology>
    </subcellularLocation>
</comment>
<keyword evidence="4" id="KW-1003">Cell membrane</keyword>
<dbReference type="Proteomes" id="UP000219331">
    <property type="component" value="Unassembled WGS sequence"/>
</dbReference>
<dbReference type="InterPro" id="IPR011701">
    <property type="entry name" value="MFS"/>
</dbReference>
<dbReference type="SUPFAM" id="SSF103473">
    <property type="entry name" value="MFS general substrate transporter"/>
    <property type="match status" value="1"/>
</dbReference>
<evidence type="ECO:0000259" key="10">
    <source>
        <dbReference type="PROSITE" id="PS50850"/>
    </source>
</evidence>
<dbReference type="GO" id="GO:0005886">
    <property type="term" value="C:plasma membrane"/>
    <property type="evidence" value="ECO:0007669"/>
    <property type="project" value="UniProtKB-SubCell"/>
</dbReference>
<name>A0A285RYY2_9HYPH</name>
<feature type="compositionally biased region" description="Polar residues" evidence="9">
    <location>
        <begin position="1"/>
        <end position="10"/>
    </location>
</feature>
<dbReference type="InterPro" id="IPR036259">
    <property type="entry name" value="MFS_trans_sf"/>
</dbReference>
<evidence type="ECO:0000256" key="1">
    <source>
        <dbReference type="ARBA" id="ARBA00004651"/>
    </source>
</evidence>
<evidence type="ECO:0000256" key="7">
    <source>
        <dbReference type="ARBA" id="ARBA00023136"/>
    </source>
</evidence>
<dbReference type="PANTHER" id="PTHR23502">
    <property type="entry name" value="MAJOR FACILITATOR SUPERFAMILY"/>
    <property type="match status" value="1"/>
</dbReference>
<keyword evidence="5 8" id="KW-0812">Transmembrane</keyword>
<dbReference type="Pfam" id="PF07690">
    <property type="entry name" value="MFS_1"/>
    <property type="match status" value="1"/>
</dbReference>
<accession>A0A285RYY2</accession>
<feature type="transmembrane region" description="Helical" evidence="8">
    <location>
        <begin position="140"/>
        <end position="161"/>
    </location>
</feature>
<feature type="transmembrane region" description="Helical" evidence="8">
    <location>
        <begin position="83"/>
        <end position="103"/>
    </location>
</feature>
<keyword evidence="7 8" id="KW-0472">Membrane</keyword>
<feature type="transmembrane region" description="Helical" evidence="8">
    <location>
        <begin position="348"/>
        <end position="371"/>
    </location>
</feature>
<evidence type="ECO:0000256" key="6">
    <source>
        <dbReference type="ARBA" id="ARBA00022989"/>
    </source>
</evidence>
<feature type="transmembrane region" description="Helical" evidence="8">
    <location>
        <begin position="291"/>
        <end position="310"/>
    </location>
</feature>
<dbReference type="RefSeq" id="WP_208980292.1">
    <property type="nucleotide sequence ID" value="NZ_OBML01000003.1"/>
</dbReference>
<feature type="transmembrane region" description="Helical" evidence="8">
    <location>
        <begin position="115"/>
        <end position="134"/>
    </location>
</feature>
<evidence type="ECO:0000256" key="8">
    <source>
        <dbReference type="RuleBase" id="RU365088"/>
    </source>
</evidence>
<reference evidence="11 12" key="1">
    <citation type="submission" date="2017-08" db="EMBL/GenBank/DDBJ databases">
        <authorList>
            <person name="de Groot N.N."/>
        </authorList>
    </citation>
    <scope>NUCLEOTIDE SEQUENCE [LARGE SCALE GENOMIC DNA]</scope>
    <source>
        <strain evidence="11 12">USBA 352</strain>
    </source>
</reference>
<keyword evidence="8" id="KW-0997">Cell inner membrane</keyword>
<dbReference type="EMBL" id="OBML01000003">
    <property type="protein sequence ID" value="SOB99677.1"/>
    <property type="molecule type" value="Genomic_DNA"/>
</dbReference>
<feature type="transmembrane region" description="Helical" evidence="8">
    <location>
        <begin position="409"/>
        <end position="428"/>
    </location>
</feature>
<dbReference type="CDD" id="cd17320">
    <property type="entry name" value="MFS_MdfA_MDR_like"/>
    <property type="match status" value="1"/>
</dbReference>
<evidence type="ECO:0000256" key="3">
    <source>
        <dbReference type="ARBA" id="ARBA00022448"/>
    </source>
</evidence>
<gene>
    <name evidence="11" type="ORF">SAMN05421512_103150</name>
</gene>